<comment type="similarity">
    <text evidence="1">Belongs to the glycosyltransferase 28 family.</text>
</comment>
<evidence type="ECO:0000259" key="5">
    <source>
        <dbReference type="Pfam" id="PF06722"/>
    </source>
</evidence>
<protein>
    <submittedName>
        <fullName evidence="7">Activator-dependent family glycosyltransferase</fullName>
    </submittedName>
</protein>
<dbReference type="CDD" id="cd03784">
    <property type="entry name" value="GT1_Gtf-like"/>
    <property type="match status" value="1"/>
</dbReference>
<proteinExistence type="inferred from homology"/>
<dbReference type="RefSeq" id="WP_285341033.1">
    <property type="nucleotide sequence ID" value="NZ_JASITI010000006.1"/>
</dbReference>
<dbReference type="PANTHER" id="PTHR48050">
    <property type="entry name" value="STEROL 3-BETA-GLUCOSYLTRANSFERASE"/>
    <property type="match status" value="1"/>
</dbReference>
<accession>A0ABT7GP99</accession>
<dbReference type="Gene3D" id="3.40.50.2000">
    <property type="entry name" value="Glycogen Phosphorylase B"/>
    <property type="match status" value="2"/>
</dbReference>
<organism evidence="7 8">
    <name type="scientific">Streptomyces katrae</name>
    <dbReference type="NCBI Taxonomy" id="68223"/>
    <lineage>
        <taxon>Bacteria</taxon>
        <taxon>Bacillati</taxon>
        <taxon>Actinomycetota</taxon>
        <taxon>Actinomycetes</taxon>
        <taxon>Kitasatosporales</taxon>
        <taxon>Streptomycetaceae</taxon>
        <taxon>Streptomyces</taxon>
    </lineage>
</organism>
<evidence type="ECO:0000259" key="6">
    <source>
        <dbReference type="Pfam" id="PF21036"/>
    </source>
</evidence>
<dbReference type="Pfam" id="PF06722">
    <property type="entry name" value="EryCIII-like_C"/>
    <property type="match status" value="1"/>
</dbReference>
<sequence>MRVLFVANPERAHALAMMPLAWALRTAGHEVRFASSPWFSDVITQAGLTAVPVGRDYDLWELLRRSMHTVEDWSYRPDFGLPAPYDVAQDPERADWRHLTEGYAGIIRQWHRPATFPMTAALVRFARAWRPDLVLWEPLALAAPIAAQACGAAHGRLLWSVDAFGRTREEFLRLRDARPEAERSDPLGEWLGGHARLYGGEYSEDLATGQFTIDQLPASLRLESGLPTLPMRFVPYGGPAVVPRWLWRAPERPRVALTMGISSTAHGGGHGFEVQDVLDSLAGLDVEVVATVGGEQREGLSRVPDNARLVSYVPLHALAPTCDLAVHHAGYGTFLTMAQHGVPQLLLPWDFDGPTLGRLAAAQGGSLSVGAERATPAVVREAVVRLLGEPGFRERAAALREESLAQPAPNELVPRLEELTAAFRSPARR</sequence>
<dbReference type="InterPro" id="IPR048284">
    <property type="entry name" value="EryCIII-like_N"/>
</dbReference>
<evidence type="ECO:0000256" key="1">
    <source>
        <dbReference type="ARBA" id="ARBA00006962"/>
    </source>
</evidence>
<keyword evidence="2" id="KW-0328">Glycosyltransferase</keyword>
<feature type="domain" description="Erythromycin biosynthesis protein CIII-like N-terminal" evidence="6">
    <location>
        <begin position="22"/>
        <end position="260"/>
    </location>
</feature>
<reference evidence="7 8" key="1">
    <citation type="submission" date="2023-05" db="EMBL/GenBank/DDBJ databases">
        <title>Sequencing and Assembly of Streptomyces sp. NP73.</title>
        <authorList>
            <person name="Konwar A.N."/>
            <person name="Saikia K."/>
            <person name="Thakur D."/>
        </authorList>
    </citation>
    <scope>NUCLEOTIDE SEQUENCE [LARGE SCALE GENOMIC DNA]</scope>
    <source>
        <strain evidence="7 8">NP73</strain>
    </source>
</reference>
<dbReference type="NCBIfam" id="TIGR04516">
    <property type="entry name" value="glycosyl_450act"/>
    <property type="match status" value="1"/>
</dbReference>
<dbReference type="InterPro" id="IPR030953">
    <property type="entry name" value="Glycosyl_450act"/>
</dbReference>
<dbReference type="EMBL" id="JASITI010000006">
    <property type="protein sequence ID" value="MDK9495417.1"/>
    <property type="molecule type" value="Genomic_DNA"/>
</dbReference>
<feature type="domain" description="Erythromycin biosynthesis protein CIII-like C-terminal" evidence="5">
    <location>
        <begin position="276"/>
        <end position="419"/>
    </location>
</feature>
<keyword evidence="4" id="KW-0045">Antibiotic biosynthesis</keyword>
<keyword evidence="3" id="KW-0808">Transferase</keyword>
<dbReference type="PANTHER" id="PTHR48050:SF13">
    <property type="entry name" value="STEROL 3-BETA-GLUCOSYLTRANSFERASE UGT80A2"/>
    <property type="match status" value="1"/>
</dbReference>
<gene>
    <name evidence="7" type="ORF">QEZ40_006065</name>
</gene>
<dbReference type="Proteomes" id="UP001223390">
    <property type="component" value="Unassembled WGS sequence"/>
</dbReference>
<keyword evidence="8" id="KW-1185">Reference proteome</keyword>
<dbReference type="SUPFAM" id="SSF53756">
    <property type="entry name" value="UDP-Glycosyltransferase/glycogen phosphorylase"/>
    <property type="match status" value="1"/>
</dbReference>
<comment type="caution">
    <text evidence="7">The sequence shown here is derived from an EMBL/GenBank/DDBJ whole genome shotgun (WGS) entry which is preliminary data.</text>
</comment>
<evidence type="ECO:0000313" key="7">
    <source>
        <dbReference type="EMBL" id="MDK9495417.1"/>
    </source>
</evidence>
<dbReference type="InterPro" id="IPR002213">
    <property type="entry name" value="UDP_glucos_trans"/>
</dbReference>
<evidence type="ECO:0000256" key="4">
    <source>
        <dbReference type="ARBA" id="ARBA00023194"/>
    </source>
</evidence>
<dbReference type="Pfam" id="PF21036">
    <property type="entry name" value="EryCIII-like_N"/>
    <property type="match status" value="1"/>
</dbReference>
<dbReference type="InterPro" id="IPR050426">
    <property type="entry name" value="Glycosyltransferase_28"/>
</dbReference>
<name>A0ABT7GP99_9ACTN</name>
<evidence type="ECO:0000313" key="8">
    <source>
        <dbReference type="Proteomes" id="UP001223390"/>
    </source>
</evidence>
<dbReference type="InterPro" id="IPR010610">
    <property type="entry name" value="EryCIII-like_C"/>
</dbReference>
<evidence type="ECO:0000256" key="2">
    <source>
        <dbReference type="ARBA" id="ARBA00022676"/>
    </source>
</evidence>
<evidence type="ECO:0000256" key="3">
    <source>
        <dbReference type="ARBA" id="ARBA00022679"/>
    </source>
</evidence>